<keyword evidence="3 5" id="KW-0067">ATP-binding</keyword>
<sequence>MTTTTPDPLLAAEGITVRFGGLTALSDVGLSVAPGTVVGLIGPNGAGKTTLFNVVSGVVRPQSGTVAWKGRVLRAHRPHRLAGLRIARTLQGLNLFPGLTALENVMVGADRLARGGTFAMLTGLGHYHGDERRLRGRAMAALAEFGVADAARALPATLPFGVQKRVALARAVVADPELLLLDEPASGLSGEDITALGEAVRGFGARMGVLLVEHHMDLVMSVCDHIVVLNFGRVIAAGTPAEIQADAAVAQAYLGAAEEDFDA</sequence>
<dbReference type="PANTHER" id="PTHR45772">
    <property type="entry name" value="CONSERVED COMPONENT OF ABC TRANSPORTER FOR NATURAL AMINO ACIDS-RELATED"/>
    <property type="match status" value="1"/>
</dbReference>
<dbReference type="AlphaFoldDB" id="A0A853BF83"/>
<keyword evidence="6" id="KW-1185">Reference proteome</keyword>
<dbReference type="GO" id="GO:0005524">
    <property type="term" value="F:ATP binding"/>
    <property type="evidence" value="ECO:0007669"/>
    <property type="project" value="UniProtKB-KW"/>
</dbReference>
<reference evidence="5 6" key="1">
    <citation type="submission" date="2020-07" db="EMBL/GenBank/DDBJ databases">
        <title>Sequencing the genomes of 1000 actinobacteria strains.</title>
        <authorList>
            <person name="Klenk H.-P."/>
        </authorList>
    </citation>
    <scope>NUCLEOTIDE SEQUENCE [LARGE SCALE GENOMIC DNA]</scope>
    <source>
        <strain evidence="5 6">DSM 45927</strain>
    </source>
</reference>
<evidence type="ECO:0000256" key="3">
    <source>
        <dbReference type="ARBA" id="ARBA00022840"/>
    </source>
</evidence>
<dbReference type="SUPFAM" id="SSF52540">
    <property type="entry name" value="P-loop containing nucleoside triphosphate hydrolases"/>
    <property type="match status" value="1"/>
</dbReference>
<dbReference type="PANTHER" id="PTHR45772:SF4">
    <property type="entry name" value="ABC TRANSPORTER ATP-BINDING PROTEIN"/>
    <property type="match status" value="1"/>
</dbReference>
<gene>
    <name evidence="5" type="ORF">HNR12_000385</name>
</gene>
<dbReference type="EMBL" id="JACCFO010000001">
    <property type="protein sequence ID" value="NYI94108.1"/>
    <property type="molecule type" value="Genomic_DNA"/>
</dbReference>
<dbReference type="CDD" id="cd03219">
    <property type="entry name" value="ABC_Mj1267_LivG_branched"/>
    <property type="match status" value="1"/>
</dbReference>
<evidence type="ECO:0000256" key="1">
    <source>
        <dbReference type="ARBA" id="ARBA00022448"/>
    </source>
</evidence>
<dbReference type="Pfam" id="PF12399">
    <property type="entry name" value="BCA_ABC_TP_C"/>
    <property type="match status" value="1"/>
</dbReference>
<keyword evidence="1" id="KW-0813">Transport</keyword>
<dbReference type="RefSeq" id="WP_179765824.1">
    <property type="nucleotide sequence ID" value="NZ_JACCFO010000001.1"/>
</dbReference>
<proteinExistence type="predicted"/>
<dbReference type="InterPro" id="IPR003439">
    <property type="entry name" value="ABC_transporter-like_ATP-bd"/>
</dbReference>
<comment type="caution">
    <text evidence="5">The sequence shown here is derived from an EMBL/GenBank/DDBJ whole genome shotgun (WGS) entry which is preliminary data.</text>
</comment>
<feature type="domain" description="ABC transporter" evidence="4">
    <location>
        <begin position="10"/>
        <end position="256"/>
    </location>
</feature>
<dbReference type="InterPro" id="IPR003593">
    <property type="entry name" value="AAA+_ATPase"/>
</dbReference>
<dbReference type="SMART" id="SM00382">
    <property type="entry name" value="AAA"/>
    <property type="match status" value="1"/>
</dbReference>
<dbReference type="InterPro" id="IPR032823">
    <property type="entry name" value="BCA_ABC_TP_C"/>
</dbReference>
<evidence type="ECO:0000313" key="5">
    <source>
        <dbReference type="EMBL" id="NYI94108.1"/>
    </source>
</evidence>
<dbReference type="GO" id="GO:0005886">
    <property type="term" value="C:plasma membrane"/>
    <property type="evidence" value="ECO:0007669"/>
    <property type="project" value="TreeGrafter"/>
</dbReference>
<evidence type="ECO:0000256" key="2">
    <source>
        <dbReference type="ARBA" id="ARBA00022741"/>
    </source>
</evidence>
<dbReference type="Pfam" id="PF00005">
    <property type="entry name" value="ABC_tran"/>
    <property type="match status" value="1"/>
</dbReference>
<protein>
    <submittedName>
        <fullName evidence="5">Branched-chain amino acid transport system ATP-binding protein</fullName>
    </submittedName>
</protein>
<name>A0A853BF83_9ACTN</name>
<evidence type="ECO:0000313" key="6">
    <source>
        <dbReference type="Proteomes" id="UP000575985"/>
    </source>
</evidence>
<organism evidence="5 6">
    <name type="scientific">Streptomonospora nanhaiensis</name>
    <dbReference type="NCBI Taxonomy" id="1323731"/>
    <lineage>
        <taxon>Bacteria</taxon>
        <taxon>Bacillati</taxon>
        <taxon>Actinomycetota</taxon>
        <taxon>Actinomycetes</taxon>
        <taxon>Streptosporangiales</taxon>
        <taxon>Nocardiopsidaceae</taxon>
        <taxon>Streptomonospora</taxon>
    </lineage>
</organism>
<accession>A0A853BF83</accession>
<dbReference type="PROSITE" id="PS50893">
    <property type="entry name" value="ABC_TRANSPORTER_2"/>
    <property type="match status" value="1"/>
</dbReference>
<dbReference type="Proteomes" id="UP000575985">
    <property type="component" value="Unassembled WGS sequence"/>
</dbReference>
<keyword evidence="2" id="KW-0547">Nucleotide-binding</keyword>
<dbReference type="InterPro" id="IPR027417">
    <property type="entry name" value="P-loop_NTPase"/>
</dbReference>
<dbReference type="Gene3D" id="3.40.50.300">
    <property type="entry name" value="P-loop containing nucleotide triphosphate hydrolases"/>
    <property type="match status" value="1"/>
</dbReference>
<evidence type="ECO:0000259" key="4">
    <source>
        <dbReference type="PROSITE" id="PS50893"/>
    </source>
</evidence>
<dbReference type="InterPro" id="IPR051120">
    <property type="entry name" value="ABC_AA/LPS_Transport"/>
</dbReference>
<dbReference type="GO" id="GO:0016887">
    <property type="term" value="F:ATP hydrolysis activity"/>
    <property type="evidence" value="ECO:0007669"/>
    <property type="project" value="InterPro"/>
</dbReference>